<dbReference type="Proteomes" id="UP001161405">
    <property type="component" value="Unassembled WGS sequence"/>
</dbReference>
<keyword evidence="1" id="KW-0472">Membrane</keyword>
<feature type="transmembrane region" description="Helical" evidence="1">
    <location>
        <begin position="136"/>
        <end position="155"/>
    </location>
</feature>
<keyword evidence="1" id="KW-1133">Transmembrane helix</keyword>
<feature type="transmembrane region" description="Helical" evidence="1">
    <location>
        <begin position="106"/>
        <end position="130"/>
    </location>
</feature>
<proteinExistence type="predicted"/>
<feature type="transmembrane region" description="Helical" evidence="1">
    <location>
        <begin position="44"/>
        <end position="61"/>
    </location>
</feature>
<name>A0ABQ5UQC3_9HYPH</name>
<dbReference type="InterPro" id="IPR018750">
    <property type="entry name" value="DUF2306_membrane"/>
</dbReference>
<feature type="transmembrane region" description="Helical" evidence="1">
    <location>
        <begin position="67"/>
        <end position="85"/>
    </location>
</feature>
<dbReference type="RefSeq" id="WP_284363296.1">
    <property type="nucleotide sequence ID" value="NZ_BSNI01000002.1"/>
</dbReference>
<dbReference type="EMBL" id="BSNI01000002">
    <property type="protein sequence ID" value="GLQ17281.1"/>
    <property type="molecule type" value="Genomic_DNA"/>
</dbReference>
<evidence type="ECO:0000313" key="3">
    <source>
        <dbReference type="Proteomes" id="UP001161405"/>
    </source>
</evidence>
<protein>
    <recommendedName>
        <fullName evidence="4">DUF2306 domain-containing protein</fullName>
    </recommendedName>
</protein>
<organism evidence="2 3">
    <name type="scientific">Maritalea porphyrae</name>
    <dbReference type="NCBI Taxonomy" id="880732"/>
    <lineage>
        <taxon>Bacteria</taxon>
        <taxon>Pseudomonadati</taxon>
        <taxon>Pseudomonadota</taxon>
        <taxon>Alphaproteobacteria</taxon>
        <taxon>Hyphomicrobiales</taxon>
        <taxon>Devosiaceae</taxon>
        <taxon>Maritalea</taxon>
    </lineage>
</organism>
<reference evidence="2" key="1">
    <citation type="journal article" date="2014" name="Int. J. Syst. Evol. Microbiol.">
        <title>Complete genome of a new Firmicutes species belonging to the dominant human colonic microbiota ('Ruminococcus bicirculans') reveals two chromosomes and a selective capacity to utilize plant glucans.</title>
        <authorList>
            <consortium name="NISC Comparative Sequencing Program"/>
            <person name="Wegmann U."/>
            <person name="Louis P."/>
            <person name="Goesmann A."/>
            <person name="Henrissat B."/>
            <person name="Duncan S.H."/>
            <person name="Flint H.J."/>
        </authorList>
    </citation>
    <scope>NUCLEOTIDE SEQUENCE</scope>
    <source>
        <strain evidence="2">NBRC 107169</strain>
    </source>
</reference>
<sequence length="170" mass="19343">MKLSIFFEIPFAVQVHMVCAIASLILGLYVLLNKKGNAHHRVLGWVWVVLMLGAAISAAFIHQLRMIWIFSPIHIFVPVTFIGLYQAISHARAGRIAAHRASMRSMYWGALCIPFTFALLPDRVLAHIFGLRDLEWIPMAIVATIVLGVGAYYRWEGFWRRSIQRLRSAN</sequence>
<feature type="transmembrane region" description="Helical" evidence="1">
    <location>
        <begin position="12"/>
        <end position="32"/>
    </location>
</feature>
<keyword evidence="3" id="KW-1185">Reference proteome</keyword>
<reference evidence="2" key="2">
    <citation type="submission" date="2023-01" db="EMBL/GenBank/DDBJ databases">
        <title>Draft genome sequence of Maritalea porphyrae strain NBRC 107169.</title>
        <authorList>
            <person name="Sun Q."/>
            <person name="Mori K."/>
        </authorList>
    </citation>
    <scope>NUCLEOTIDE SEQUENCE</scope>
    <source>
        <strain evidence="2">NBRC 107169</strain>
    </source>
</reference>
<gene>
    <name evidence="2" type="ORF">GCM10007879_15300</name>
</gene>
<evidence type="ECO:0008006" key="4">
    <source>
        <dbReference type="Google" id="ProtNLM"/>
    </source>
</evidence>
<comment type="caution">
    <text evidence="2">The sequence shown here is derived from an EMBL/GenBank/DDBJ whole genome shotgun (WGS) entry which is preliminary data.</text>
</comment>
<accession>A0ABQ5UQC3</accession>
<evidence type="ECO:0000313" key="2">
    <source>
        <dbReference type="EMBL" id="GLQ17281.1"/>
    </source>
</evidence>
<keyword evidence="1" id="KW-0812">Transmembrane</keyword>
<evidence type="ECO:0000256" key="1">
    <source>
        <dbReference type="SAM" id="Phobius"/>
    </source>
</evidence>
<dbReference type="Pfam" id="PF10067">
    <property type="entry name" value="DUF2306"/>
    <property type="match status" value="1"/>
</dbReference>